<proteinExistence type="predicted"/>
<evidence type="ECO:0000313" key="2">
    <source>
        <dbReference type="Proteomes" id="UP000275408"/>
    </source>
</evidence>
<reference evidence="1 2" key="1">
    <citation type="journal article" date="2018" name="Sci. Rep.">
        <title>Comparative analysis of the Pocillopora damicornis genome highlights role of immune system in coral evolution.</title>
        <authorList>
            <person name="Cunning R."/>
            <person name="Bay R.A."/>
            <person name="Gillette P."/>
            <person name="Baker A.C."/>
            <person name="Traylor-Knowles N."/>
        </authorList>
    </citation>
    <scope>NUCLEOTIDE SEQUENCE [LARGE SCALE GENOMIC DNA]</scope>
    <source>
        <strain evidence="1">RSMAS</strain>
        <tissue evidence="1">Whole animal</tissue>
    </source>
</reference>
<gene>
    <name evidence="1" type="ORF">pdam_00025193</name>
</gene>
<evidence type="ECO:0000313" key="1">
    <source>
        <dbReference type="EMBL" id="RMX42789.1"/>
    </source>
</evidence>
<comment type="caution">
    <text evidence="1">The sequence shown here is derived from an EMBL/GenBank/DDBJ whole genome shotgun (WGS) entry which is preliminary data.</text>
</comment>
<dbReference type="AlphaFoldDB" id="A0A3M6TN68"/>
<dbReference type="OrthoDB" id="5972115at2759"/>
<organism evidence="1 2">
    <name type="scientific">Pocillopora damicornis</name>
    <name type="common">Cauliflower coral</name>
    <name type="synonym">Millepora damicornis</name>
    <dbReference type="NCBI Taxonomy" id="46731"/>
    <lineage>
        <taxon>Eukaryota</taxon>
        <taxon>Metazoa</taxon>
        <taxon>Cnidaria</taxon>
        <taxon>Anthozoa</taxon>
        <taxon>Hexacorallia</taxon>
        <taxon>Scleractinia</taxon>
        <taxon>Astrocoeniina</taxon>
        <taxon>Pocilloporidae</taxon>
        <taxon>Pocillopora</taxon>
    </lineage>
</organism>
<name>A0A3M6TN68_POCDA</name>
<protein>
    <submittedName>
        <fullName evidence="1">Uncharacterized protein</fullName>
    </submittedName>
</protein>
<keyword evidence="2" id="KW-1185">Reference proteome</keyword>
<dbReference type="Proteomes" id="UP000275408">
    <property type="component" value="Unassembled WGS sequence"/>
</dbReference>
<dbReference type="EMBL" id="RCHS01003278">
    <property type="protein sequence ID" value="RMX42789.1"/>
    <property type="molecule type" value="Genomic_DNA"/>
</dbReference>
<sequence length="217" mass="24482">MYTECKYGGPLRQTGPSCTKSRLARPQLFPDVLVDMNGCTRAIPQASLARRELQTLKCKELRVENKGSASEEGSKSIKELAETKIWLILILTMCLQSTKNTKRQVKTTFQLLLMHRNQTTLSDGWSGDIKQMPFSMCAQMNNHITKSGKNIDSSKNHSVLTSCHHSFRKNDTPHNLKVALCIFRGEVKNASGQVGFCKHILTLLLKLCKFHCMRVKV</sequence>
<accession>A0A3M6TN68</accession>